<dbReference type="Proteomes" id="UP001265700">
    <property type="component" value="Unassembled WGS sequence"/>
</dbReference>
<evidence type="ECO:0000256" key="1">
    <source>
        <dbReference type="ARBA" id="ARBA00005854"/>
    </source>
</evidence>
<accession>A0ABU1WQG6</accession>
<dbReference type="PROSITE" id="PS00671">
    <property type="entry name" value="D_2_HYDROXYACID_DH_3"/>
    <property type="match status" value="1"/>
</dbReference>
<dbReference type="RefSeq" id="WP_310317928.1">
    <property type="nucleotide sequence ID" value="NZ_JAVDWU010000006.1"/>
</dbReference>
<dbReference type="PANTHER" id="PTHR10996">
    <property type="entry name" value="2-HYDROXYACID DEHYDROGENASE-RELATED"/>
    <property type="match status" value="1"/>
</dbReference>
<dbReference type="Gene3D" id="3.40.50.720">
    <property type="entry name" value="NAD(P)-binding Rossmann-like Domain"/>
    <property type="match status" value="2"/>
</dbReference>
<reference evidence="6 7" key="1">
    <citation type="submission" date="2023-07" db="EMBL/GenBank/DDBJ databases">
        <title>Sorghum-associated microbial communities from plants grown in Nebraska, USA.</title>
        <authorList>
            <person name="Schachtman D."/>
        </authorList>
    </citation>
    <scope>NUCLEOTIDE SEQUENCE [LARGE SCALE GENOMIC DNA]</scope>
    <source>
        <strain evidence="6 7">4249</strain>
    </source>
</reference>
<dbReference type="InterPro" id="IPR006139">
    <property type="entry name" value="D-isomer_2_OHA_DH_cat_dom"/>
</dbReference>
<comment type="caution">
    <text evidence="6">The sequence shown here is derived from an EMBL/GenBank/DDBJ whole genome shotgun (WGS) entry which is preliminary data.</text>
</comment>
<proteinExistence type="inferred from homology"/>
<comment type="similarity">
    <text evidence="1 3">Belongs to the D-isomer specific 2-hydroxyacid dehydrogenase family.</text>
</comment>
<evidence type="ECO:0000313" key="7">
    <source>
        <dbReference type="Proteomes" id="UP001265700"/>
    </source>
</evidence>
<sequence length="337" mass="36318">MKHKIVVTQPIHEAVLARLQSAGKVVMNPGPEPWSEEVLYQHLKDADAMMAFMPDRVDQRTLLNAPRLKTIACALKGYDNFDLKACAQAGVSVSFVPDLLTEPTAELAIGLAIAAARHVLAGDANVRRGYAGWRPQLYGTGLHGSVVSVVGLGAVGRAIVDRLIGFGCAQLLGVDPHGEDERLTMVSLGEALSKSDYVILAVPLLDMTRHLINEAMLEGVRPGQVLVNIGRGSVVDEAAVAQALQDGRLGAYAADVYEMEDWLLADRPREIHPELLEHPATVLTPHIGSAVKKVRQAIEMRAAENLLQALEGCDPQDLCQTMHDAVRLPASHCPVQP</sequence>
<dbReference type="InterPro" id="IPR036291">
    <property type="entry name" value="NAD(P)-bd_dom_sf"/>
</dbReference>
<evidence type="ECO:0000256" key="2">
    <source>
        <dbReference type="ARBA" id="ARBA00023002"/>
    </source>
</evidence>
<dbReference type="InterPro" id="IPR006140">
    <property type="entry name" value="D-isomer_DH_NAD-bd"/>
</dbReference>
<organism evidence="6 7">
    <name type="scientific">Hydrogenophaga palleronii</name>
    <dbReference type="NCBI Taxonomy" id="65655"/>
    <lineage>
        <taxon>Bacteria</taxon>
        <taxon>Pseudomonadati</taxon>
        <taxon>Pseudomonadota</taxon>
        <taxon>Betaproteobacteria</taxon>
        <taxon>Burkholderiales</taxon>
        <taxon>Comamonadaceae</taxon>
        <taxon>Hydrogenophaga</taxon>
    </lineage>
</organism>
<evidence type="ECO:0000256" key="3">
    <source>
        <dbReference type="RuleBase" id="RU003719"/>
    </source>
</evidence>
<dbReference type="EMBL" id="JAVDWU010000006">
    <property type="protein sequence ID" value="MDR7151142.1"/>
    <property type="molecule type" value="Genomic_DNA"/>
</dbReference>
<keyword evidence="2 3" id="KW-0560">Oxidoreductase</keyword>
<keyword evidence="7" id="KW-1185">Reference proteome</keyword>
<feature type="domain" description="D-isomer specific 2-hydroxyacid dehydrogenase catalytic" evidence="4">
    <location>
        <begin position="5"/>
        <end position="316"/>
    </location>
</feature>
<dbReference type="CDD" id="cd12157">
    <property type="entry name" value="PTDH"/>
    <property type="match status" value="1"/>
</dbReference>
<dbReference type="SUPFAM" id="SSF52283">
    <property type="entry name" value="Formate/glycerate dehydrogenase catalytic domain-like"/>
    <property type="match status" value="1"/>
</dbReference>
<feature type="domain" description="D-isomer specific 2-hydroxyacid dehydrogenase NAD-binding" evidence="5">
    <location>
        <begin position="109"/>
        <end position="288"/>
    </location>
</feature>
<evidence type="ECO:0000259" key="4">
    <source>
        <dbReference type="Pfam" id="PF00389"/>
    </source>
</evidence>
<dbReference type="Pfam" id="PF00389">
    <property type="entry name" value="2-Hacid_dh"/>
    <property type="match status" value="1"/>
</dbReference>
<protein>
    <submittedName>
        <fullName evidence="6">Phosphonate dehydrogenase</fullName>
        <ecNumber evidence="6">1.20.1.1</ecNumber>
    </submittedName>
</protein>
<gene>
    <name evidence="6" type="ORF">J2W49_003115</name>
</gene>
<dbReference type="GO" id="GO:0050609">
    <property type="term" value="F:phosphonate dehydrogenase activity"/>
    <property type="evidence" value="ECO:0007669"/>
    <property type="project" value="UniProtKB-EC"/>
</dbReference>
<dbReference type="Pfam" id="PF02826">
    <property type="entry name" value="2-Hacid_dh_C"/>
    <property type="match status" value="1"/>
</dbReference>
<evidence type="ECO:0000259" key="5">
    <source>
        <dbReference type="Pfam" id="PF02826"/>
    </source>
</evidence>
<dbReference type="EC" id="1.20.1.1" evidence="6"/>
<dbReference type="InterPro" id="IPR050223">
    <property type="entry name" value="D-isomer_2-hydroxyacid_DH"/>
</dbReference>
<dbReference type="PANTHER" id="PTHR10996:SF257">
    <property type="entry name" value="GLYOXYLATE REDUCTASE 1"/>
    <property type="match status" value="1"/>
</dbReference>
<evidence type="ECO:0000313" key="6">
    <source>
        <dbReference type="EMBL" id="MDR7151142.1"/>
    </source>
</evidence>
<dbReference type="SUPFAM" id="SSF51735">
    <property type="entry name" value="NAD(P)-binding Rossmann-fold domains"/>
    <property type="match status" value="1"/>
</dbReference>
<name>A0ABU1WQG6_9BURK</name>
<dbReference type="InterPro" id="IPR029753">
    <property type="entry name" value="D-isomer_DH_CS"/>
</dbReference>